<sequence length="186" mass="21692">MQPNSFRFVNNYLVGRQATVDEFSEPLVKNESDSDRMMRLSTYVMNEYDDRLQKVERYKVKFQENKRFVDDAKKKSKLEATILEVTKVKEEWDSALVEVSKLKKSLPTEREVTVQEFLEALSTNTVMRWKSINERVNPSSSNSIPVVIRSLRMAPVLMSRPIRVKLAPEMPRMAAMAMEVRSIKRV</sequence>
<reference evidence="1 2" key="1">
    <citation type="journal article" date="2019" name="G3 (Bethesda)">
        <title>Sequencing of a Wild Apple (Malus baccata) Genome Unravels the Differences Between Cultivated and Wild Apple Species Regarding Disease Resistance and Cold Tolerance.</title>
        <authorList>
            <person name="Chen X."/>
        </authorList>
    </citation>
    <scope>NUCLEOTIDE SEQUENCE [LARGE SCALE GENOMIC DNA]</scope>
    <source>
        <strain evidence="2">cv. Shandingzi</strain>
        <tissue evidence="1">Leaves</tissue>
    </source>
</reference>
<name>A0A540NHU4_MALBA</name>
<protein>
    <submittedName>
        <fullName evidence="1">Uncharacterized protein</fullName>
    </submittedName>
</protein>
<dbReference type="Proteomes" id="UP000315295">
    <property type="component" value="Unassembled WGS sequence"/>
</dbReference>
<keyword evidence="2" id="KW-1185">Reference proteome</keyword>
<gene>
    <name evidence="1" type="ORF">C1H46_004219</name>
</gene>
<comment type="caution">
    <text evidence="1">The sequence shown here is derived from an EMBL/GenBank/DDBJ whole genome shotgun (WGS) entry which is preliminary data.</text>
</comment>
<proteinExistence type="predicted"/>
<dbReference type="AlphaFoldDB" id="A0A540NHU4"/>
<dbReference type="EMBL" id="VIEB01000046">
    <property type="protein sequence ID" value="TQE10163.1"/>
    <property type="molecule type" value="Genomic_DNA"/>
</dbReference>
<evidence type="ECO:0000313" key="2">
    <source>
        <dbReference type="Proteomes" id="UP000315295"/>
    </source>
</evidence>
<organism evidence="1 2">
    <name type="scientific">Malus baccata</name>
    <name type="common">Siberian crab apple</name>
    <name type="synonym">Pyrus baccata</name>
    <dbReference type="NCBI Taxonomy" id="106549"/>
    <lineage>
        <taxon>Eukaryota</taxon>
        <taxon>Viridiplantae</taxon>
        <taxon>Streptophyta</taxon>
        <taxon>Embryophyta</taxon>
        <taxon>Tracheophyta</taxon>
        <taxon>Spermatophyta</taxon>
        <taxon>Magnoliopsida</taxon>
        <taxon>eudicotyledons</taxon>
        <taxon>Gunneridae</taxon>
        <taxon>Pentapetalae</taxon>
        <taxon>rosids</taxon>
        <taxon>fabids</taxon>
        <taxon>Rosales</taxon>
        <taxon>Rosaceae</taxon>
        <taxon>Amygdaloideae</taxon>
        <taxon>Maleae</taxon>
        <taxon>Malus</taxon>
    </lineage>
</organism>
<accession>A0A540NHU4</accession>
<evidence type="ECO:0000313" key="1">
    <source>
        <dbReference type="EMBL" id="TQE10163.1"/>
    </source>
</evidence>